<protein>
    <submittedName>
        <fullName evidence="2">Uncharacterized protein</fullName>
    </submittedName>
</protein>
<evidence type="ECO:0000313" key="2">
    <source>
        <dbReference type="EMBL" id="RIH85127.1"/>
    </source>
</evidence>
<dbReference type="Proteomes" id="UP000265715">
    <property type="component" value="Unassembled WGS sequence"/>
</dbReference>
<feature type="compositionally biased region" description="Polar residues" evidence="1">
    <location>
        <begin position="43"/>
        <end position="52"/>
    </location>
</feature>
<reference evidence="2 3" key="1">
    <citation type="submission" date="2018-08" db="EMBL/GenBank/DDBJ databases">
        <title>Meiothermus terrae DSM 26712 genome sequencing project.</title>
        <authorList>
            <person name="Da Costa M.S."/>
            <person name="Albuquerque L."/>
            <person name="Raposo P."/>
            <person name="Froufe H.J.C."/>
            <person name="Barroso C.S."/>
            <person name="Egas C."/>
        </authorList>
    </citation>
    <scope>NUCLEOTIDE SEQUENCE [LARGE SCALE GENOMIC DNA]</scope>
    <source>
        <strain evidence="2 3">DSM 26712</strain>
    </source>
</reference>
<name>A0A399EKK1_9DEIN</name>
<dbReference type="AlphaFoldDB" id="A0A399EKK1"/>
<comment type="caution">
    <text evidence="2">The sequence shown here is derived from an EMBL/GenBank/DDBJ whole genome shotgun (WGS) entry which is preliminary data.</text>
</comment>
<proteinExistence type="predicted"/>
<dbReference type="EMBL" id="QXDL01000063">
    <property type="protein sequence ID" value="RIH85127.1"/>
    <property type="molecule type" value="Genomic_DNA"/>
</dbReference>
<evidence type="ECO:0000256" key="1">
    <source>
        <dbReference type="SAM" id="MobiDB-lite"/>
    </source>
</evidence>
<gene>
    <name evidence="2" type="ORF">Mterra_01782</name>
</gene>
<organism evidence="2 3">
    <name type="scientific">Calidithermus terrae</name>
    <dbReference type="NCBI Taxonomy" id="1408545"/>
    <lineage>
        <taxon>Bacteria</taxon>
        <taxon>Thermotogati</taxon>
        <taxon>Deinococcota</taxon>
        <taxon>Deinococci</taxon>
        <taxon>Thermales</taxon>
        <taxon>Thermaceae</taxon>
        <taxon>Calidithermus</taxon>
    </lineage>
</organism>
<evidence type="ECO:0000313" key="3">
    <source>
        <dbReference type="Proteomes" id="UP000265715"/>
    </source>
</evidence>
<sequence length="90" mass="9622">MLMMMSAGLDQLGSENQRGGFSTPMKRRKTLMGPKLGLKTHSHSSSTATPVSTLGRKKMVRNTRWPGTCWLSSTAMISPVAIPSGTANTA</sequence>
<accession>A0A399EKK1</accession>
<keyword evidence="3" id="KW-1185">Reference proteome</keyword>
<feature type="region of interest" description="Disordered" evidence="1">
    <location>
        <begin position="1"/>
        <end position="59"/>
    </location>
</feature>